<gene>
    <name evidence="9" type="ORF">ISS97_06385</name>
</gene>
<feature type="transmembrane region" description="Helical" evidence="7">
    <location>
        <begin position="212"/>
        <end position="231"/>
    </location>
</feature>
<dbReference type="PROSITE" id="PS50850">
    <property type="entry name" value="MFS"/>
    <property type="match status" value="1"/>
</dbReference>
<dbReference type="NCBIfam" id="TIGR00889">
    <property type="entry name" value="2A0110"/>
    <property type="match status" value="1"/>
</dbReference>
<dbReference type="Pfam" id="PF03825">
    <property type="entry name" value="Nuc_H_symport"/>
    <property type="match status" value="1"/>
</dbReference>
<keyword evidence="3" id="KW-1003">Cell membrane</keyword>
<sequence>MSIKLRLIVMYFLQFFVWGAWLLTIGAYWFQNKQWSGAQFGAIFSTMGIASLFMPSIMGVVADKWINAEKLYGLLHIGGAIVLFIVPTINSPGLMFWVMLINMMFYMPTISLSIAVAYNALKGDGKDIIKDFPPIRVWGTVGFIAALWTVSLLHLETTEGQFFVASGAALVLGLYAFTLPKCPPKFERKEHQSLLDTLGLTSFALFRNPQMAIFFIFAMLLGAALQLTNAYGDTFLHDFAKHDEFKDLMAVRYPAIIMSISQISETLFILAIPFFLKRFGIKTVMLISMLAWTLRFGLFAYGDPGAGLWMIVLSCIVYGMAFDFFNISGSLFVEGQADPSIRASAQGLFMLMTNGIGAVLGSSISGLVIEAFFTRPDNSKDWHGIWTTFSVYSLVVAVLFVFLFKHKHDPAALQSAAARNAAH</sequence>
<feature type="transmembrane region" description="Helical" evidence="7">
    <location>
        <begin position="251"/>
        <end position="276"/>
    </location>
</feature>
<feature type="transmembrane region" description="Helical" evidence="7">
    <location>
        <begin position="348"/>
        <end position="373"/>
    </location>
</feature>
<evidence type="ECO:0000259" key="8">
    <source>
        <dbReference type="PROSITE" id="PS50850"/>
    </source>
</evidence>
<feature type="transmembrane region" description="Helical" evidence="7">
    <location>
        <begin position="161"/>
        <end position="179"/>
    </location>
</feature>
<evidence type="ECO:0000256" key="4">
    <source>
        <dbReference type="ARBA" id="ARBA00022692"/>
    </source>
</evidence>
<feature type="domain" description="Major facilitator superfamily (MFS) profile" evidence="8">
    <location>
        <begin position="210"/>
        <end position="423"/>
    </location>
</feature>
<protein>
    <submittedName>
        <fullName evidence="9">Nucleoside permease</fullName>
    </submittedName>
</protein>
<comment type="caution">
    <text evidence="9">The sequence shown here is derived from an EMBL/GenBank/DDBJ whole genome shotgun (WGS) entry which is preliminary data.</text>
</comment>
<evidence type="ECO:0000313" key="9">
    <source>
        <dbReference type="EMBL" id="MFK2916883.1"/>
    </source>
</evidence>
<evidence type="ECO:0000256" key="3">
    <source>
        <dbReference type="ARBA" id="ARBA00022475"/>
    </source>
</evidence>
<dbReference type="RefSeq" id="WP_379987088.1">
    <property type="nucleotide sequence ID" value="NZ_JADIKD010000008.1"/>
</dbReference>
<dbReference type="PANTHER" id="PTHR23522">
    <property type="entry name" value="BLL5896 PROTEIN"/>
    <property type="match status" value="1"/>
</dbReference>
<dbReference type="PANTHER" id="PTHR23522:SF4">
    <property type="entry name" value="NUCLEOSIDE PERMEASE NUPG-RELATED"/>
    <property type="match status" value="1"/>
</dbReference>
<evidence type="ECO:0000256" key="1">
    <source>
        <dbReference type="ARBA" id="ARBA00004651"/>
    </source>
</evidence>
<feature type="transmembrane region" description="Helical" evidence="7">
    <location>
        <begin position="71"/>
        <end position="89"/>
    </location>
</feature>
<evidence type="ECO:0000256" key="5">
    <source>
        <dbReference type="ARBA" id="ARBA00022989"/>
    </source>
</evidence>
<evidence type="ECO:0000256" key="7">
    <source>
        <dbReference type="SAM" id="Phobius"/>
    </source>
</evidence>
<feature type="transmembrane region" description="Helical" evidence="7">
    <location>
        <begin position="95"/>
        <end position="121"/>
    </location>
</feature>
<accession>A0ABW8K4P8</accession>
<dbReference type="InterPro" id="IPR004740">
    <property type="entry name" value="Nuc_H_symport"/>
</dbReference>
<keyword evidence="4 7" id="KW-0812">Transmembrane</keyword>
<feature type="transmembrane region" description="Helical" evidence="7">
    <location>
        <begin position="7"/>
        <end position="30"/>
    </location>
</feature>
<dbReference type="InterPro" id="IPR036259">
    <property type="entry name" value="MFS_trans_sf"/>
</dbReference>
<feature type="transmembrane region" description="Helical" evidence="7">
    <location>
        <begin position="283"/>
        <end position="301"/>
    </location>
</feature>
<evidence type="ECO:0000313" key="10">
    <source>
        <dbReference type="Proteomes" id="UP001620408"/>
    </source>
</evidence>
<proteinExistence type="predicted"/>
<feature type="transmembrane region" description="Helical" evidence="7">
    <location>
        <begin position="385"/>
        <end position="404"/>
    </location>
</feature>
<name>A0ABW8K4P8_9GAMM</name>
<feature type="transmembrane region" description="Helical" evidence="7">
    <location>
        <begin position="307"/>
        <end position="327"/>
    </location>
</feature>
<feature type="transmembrane region" description="Helical" evidence="7">
    <location>
        <begin position="133"/>
        <end position="155"/>
    </location>
</feature>
<keyword evidence="5 7" id="KW-1133">Transmembrane helix</keyword>
<keyword evidence="6 7" id="KW-0472">Membrane</keyword>
<dbReference type="Gene3D" id="1.20.1250.20">
    <property type="entry name" value="MFS general substrate transporter like domains"/>
    <property type="match status" value="2"/>
</dbReference>
<feature type="transmembrane region" description="Helical" evidence="7">
    <location>
        <begin position="42"/>
        <end position="62"/>
    </location>
</feature>
<keyword evidence="2" id="KW-0813">Transport</keyword>
<dbReference type="EMBL" id="JADIKD010000008">
    <property type="protein sequence ID" value="MFK2916883.1"/>
    <property type="molecule type" value="Genomic_DNA"/>
</dbReference>
<comment type="subcellular location">
    <subcellularLocation>
        <location evidence="1">Cell membrane</location>
        <topology evidence="1">Multi-pass membrane protein</topology>
    </subcellularLocation>
</comment>
<keyword evidence="10" id="KW-1185">Reference proteome</keyword>
<dbReference type="InterPro" id="IPR020846">
    <property type="entry name" value="MFS_dom"/>
</dbReference>
<evidence type="ECO:0000256" key="6">
    <source>
        <dbReference type="ARBA" id="ARBA00023136"/>
    </source>
</evidence>
<reference evidence="9 10" key="1">
    <citation type="submission" date="2020-10" db="EMBL/GenBank/DDBJ databases">
        <title>Phylogeny of dyella-like bacteria.</title>
        <authorList>
            <person name="Fu J."/>
        </authorList>
    </citation>
    <scope>NUCLEOTIDE SEQUENCE [LARGE SCALE GENOMIC DNA]</scope>
    <source>
        <strain evidence="9 10">BB4</strain>
    </source>
</reference>
<dbReference type="CDD" id="cd06177">
    <property type="entry name" value="MFS_NHS"/>
    <property type="match status" value="1"/>
</dbReference>
<evidence type="ECO:0000256" key="2">
    <source>
        <dbReference type="ARBA" id="ARBA00022448"/>
    </source>
</evidence>
<organism evidence="9 10">
    <name type="scientific">Dyella koreensis</name>
    <dbReference type="NCBI Taxonomy" id="311235"/>
    <lineage>
        <taxon>Bacteria</taxon>
        <taxon>Pseudomonadati</taxon>
        <taxon>Pseudomonadota</taxon>
        <taxon>Gammaproteobacteria</taxon>
        <taxon>Lysobacterales</taxon>
        <taxon>Rhodanobacteraceae</taxon>
        <taxon>Dyella</taxon>
    </lineage>
</organism>
<dbReference type="Proteomes" id="UP001620408">
    <property type="component" value="Unassembled WGS sequence"/>
</dbReference>
<dbReference type="SUPFAM" id="SSF103473">
    <property type="entry name" value="MFS general substrate transporter"/>
    <property type="match status" value="1"/>
</dbReference>